<evidence type="ECO:0000313" key="3">
    <source>
        <dbReference type="Proteomes" id="UP000308197"/>
    </source>
</evidence>
<organism evidence="2 3">
    <name type="scientific">Polyporus arcularius HHB13444</name>
    <dbReference type="NCBI Taxonomy" id="1314778"/>
    <lineage>
        <taxon>Eukaryota</taxon>
        <taxon>Fungi</taxon>
        <taxon>Dikarya</taxon>
        <taxon>Basidiomycota</taxon>
        <taxon>Agaricomycotina</taxon>
        <taxon>Agaricomycetes</taxon>
        <taxon>Polyporales</taxon>
        <taxon>Polyporaceae</taxon>
        <taxon>Polyporus</taxon>
    </lineage>
</organism>
<evidence type="ECO:0000313" key="2">
    <source>
        <dbReference type="EMBL" id="TFK79098.1"/>
    </source>
</evidence>
<protein>
    <submittedName>
        <fullName evidence="2">Uncharacterized protein</fullName>
    </submittedName>
</protein>
<dbReference type="InParanoid" id="A0A5C3NRT9"/>
<name>A0A5C3NRT9_9APHY</name>
<keyword evidence="3" id="KW-1185">Reference proteome</keyword>
<feature type="region of interest" description="Disordered" evidence="1">
    <location>
        <begin position="51"/>
        <end position="83"/>
    </location>
</feature>
<feature type="compositionally biased region" description="Basic and acidic residues" evidence="1">
    <location>
        <begin position="65"/>
        <end position="82"/>
    </location>
</feature>
<reference evidence="2 3" key="1">
    <citation type="journal article" date="2019" name="Nat. Ecol. Evol.">
        <title>Megaphylogeny resolves global patterns of mushroom evolution.</title>
        <authorList>
            <person name="Varga T."/>
            <person name="Krizsan K."/>
            <person name="Foldi C."/>
            <person name="Dima B."/>
            <person name="Sanchez-Garcia M."/>
            <person name="Sanchez-Ramirez S."/>
            <person name="Szollosi G.J."/>
            <person name="Szarkandi J.G."/>
            <person name="Papp V."/>
            <person name="Albert L."/>
            <person name="Andreopoulos W."/>
            <person name="Angelini C."/>
            <person name="Antonin V."/>
            <person name="Barry K.W."/>
            <person name="Bougher N.L."/>
            <person name="Buchanan P."/>
            <person name="Buyck B."/>
            <person name="Bense V."/>
            <person name="Catcheside P."/>
            <person name="Chovatia M."/>
            <person name="Cooper J."/>
            <person name="Damon W."/>
            <person name="Desjardin D."/>
            <person name="Finy P."/>
            <person name="Geml J."/>
            <person name="Haridas S."/>
            <person name="Hughes K."/>
            <person name="Justo A."/>
            <person name="Karasinski D."/>
            <person name="Kautmanova I."/>
            <person name="Kiss B."/>
            <person name="Kocsube S."/>
            <person name="Kotiranta H."/>
            <person name="LaButti K.M."/>
            <person name="Lechner B.E."/>
            <person name="Liimatainen K."/>
            <person name="Lipzen A."/>
            <person name="Lukacs Z."/>
            <person name="Mihaltcheva S."/>
            <person name="Morgado L.N."/>
            <person name="Niskanen T."/>
            <person name="Noordeloos M.E."/>
            <person name="Ohm R.A."/>
            <person name="Ortiz-Santana B."/>
            <person name="Ovrebo C."/>
            <person name="Racz N."/>
            <person name="Riley R."/>
            <person name="Savchenko A."/>
            <person name="Shiryaev A."/>
            <person name="Soop K."/>
            <person name="Spirin V."/>
            <person name="Szebenyi C."/>
            <person name="Tomsovsky M."/>
            <person name="Tulloss R.E."/>
            <person name="Uehling J."/>
            <person name="Grigoriev I.V."/>
            <person name="Vagvolgyi C."/>
            <person name="Papp T."/>
            <person name="Martin F.M."/>
            <person name="Miettinen O."/>
            <person name="Hibbett D.S."/>
            <person name="Nagy L.G."/>
        </authorList>
    </citation>
    <scope>NUCLEOTIDE SEQUENCE [LARGE SCALE GENOMIC DNA]</scope>
    <source>
        <strain evidence="2 3">HHB13444</strain>
    </source>
</reference>
<accession>A0A5C3NRT9</accession>
<dbReference type="AlphaFoldDB" id="A0A5C3NRT9"/>
<gene>
    <name evidence="2" type="ORF">K466DRAFT_570441</name>
</gene>
<feature type="compositionally biased region" description="Polar residues" evidence="1">
    <location>
        <begin position="55"/>
        <end position="64"/>
    </location>
</feature>
<dbReference type="Proteomes" id="UP000308197">
    <property type="component" value="Unassembled WGS sequence"/>
</dbReference>
<evidence type="ECO:0000256" key="1">
    <source>
        <dbReference type="SAM" id="MobiDB-lite"/>
    </source>
</evidence>
<sequence length="122" mass="13619">MGRSVSGGSSWRSWRGSRAESELDVGLGYGLVALHGSKTSLYLYTTLDRSCPRQHGSQSRTQSVRHLEAGKDTAELHTEDNQGPKVELQGWLWRIRLKTSQECWDQRIAGSIGTTLLLAELY</sequence>
<proteinExistence type="predicted"/>
<dbReference type="EMBL" id="ML212169">
    <property type="protein sequence ID" value="TFK79098.1"/>
    <property type="molecule type" value="Genomic_DNA"/>
</dbReference>